<dbReference type="Pfam" id="PF01529">
    <property type="entry name" value="DHHC"/>
    <property type="match status" value="1"/>
</dbReference>
<gene>
    <name evidence="11" type="ORF">PSON_ATCC_30995.1.T0750273</name>
</gene>
<dbReference type="PANTHER" id="PTHR22883:SF23">
    <property type="entry name" value="PALMITOYLTRANSFERASE ZDHHC6"/>
    <property type="match status" value="1"/>
</dbReference>
<dbReference type="PROSITE" id="PS50216">
    <property type="entry name" value="DHHC"/>
    <property type="match status" value="1"/>
</dbReference>
<keyword evidence="4 9" id="KW-1133">Transmembrane helix</keyword>
<accession>A0A8S1PG84</accession>
<protein>
    <recommendedName>
        <fullName evidence="9">Palmitoyltransferase</fullName>
        <ecNumber evidence="9">2.3.1.225</ecNumber>
    </recommendedName>
</protein>
<dbReference type="EMBL" id="CAJJDN010000075">
    <property type="protein sequence ID" value="CAD8101438.1"/>
    <property type="molecule type" value="Genomic_DNA"/>
</dbReference>
<dbReference type="GO" id="GO:0005794">
    <property type="term" value="C:Golgi apparatus"/>
    <property type="evidence" value="ECO:0007669"/>
    <property type="project" value="TreeGrafter"/>
</dbReference>
<dbReference type="Proteomes" id="UP000692954">
    <property type="component" value="Unassembled WGS sequence"/>
</dbReference>
<sequence>MEDHPVINEPLIELTLGNHKESQSQSFYNFMKISNVDSGFEIIEAAKYNKMAFLNKQIETVPNINQIQDQEKRTILHYLGLNSNQYIFNRLLMKYKSQKNEWLQKEDIYGLHAIHYFIYKGKVDLLEEISMIYQPKQLLGMAAINNDIFTLILVKEKMKNEKISNNYQNGVTPLHLACYFKCDYAAIVLMKWKHPLNVKDFEGNTPLHIAAKQQSSKLIRKLIQRGASTNDKNNFGQLPIDLTDDEQTHDALKSFRFSWKSLILTLNIKPRKRSPLQTFIFLIFFSCTNLGTIFSIQNTLYFNQVTGSFILLIIIVILCLISYILTLNSNPGYANIENESNLKAILLQLEPFEICYDCFIKIPNRSKHCEFCKRCINEYDHHCPWINNCVGKDNLSLFWLFLLFLFLDFVLLLVLGIQALSIQNSINTFDNFFILIILTIFEFLFLLPLGNLIFTQLKNYFSDQTTYERLILGKPNTKKRESQIQKMNKLS</sequence>
<comment type="domain">
    <text evidence="9">The DHHC domain is required for palmitoyltransferase activity.</text>
</comment>
<keyword evidence="8" id="KW-0040">ANK repeat</keyword>
<evidence type="ECO:0000256" key="4">
    <source>
        <dbReference type="ARBA" id="ARBA00022989"/>
    </source>
</evidence>
<dbReference type="PROSITE" id="PS50297">
    <property type="entry name" value="ANK_REP_REGION"/>
    <property type="match status" value="1"/>
</dbReference>
<comment type="subcellular location">
    <subcellularLocation>
        <location evidence="1">Membrane</location>
        <topology evidence="1">Multi-pass membrane protein</topology>
    </subcellularLocation>
</comment>
<feature type="transmembrane region" description="Helical" evidence="9">
    <location>
        <begin position="309"/>
        <end position="327"/>
    </location>
</feature>
<dbReference type="Pfam" id="PF12796">
    <property type="entry name" value="Ank_2"/>
    <property type="match status" value="1"/>
</dbReference>
<dbReference type="InterPro" id="IPR001594">
    <property type="entry name" value="Palmitoyltrfase_DHHC"/>
</dbReference>
<dbReference type="EC" id="2.3.1.225" evidence="9"/>
<evidence type="ECO:0000259" key="10">
    <source>
        <dbReference type="Pfam" id="PF01529"/>
    </source>
</evidence>
<keyword evidence="3 9" id="KW-0812">Transmembrane</keyword>
<organism evidence="11 12">
    <name type="scientific">Paramecium sonneborni</name>
    <dbReference type="NCBI Taxonomy" id="65129"/>
    <lineage>
        <taxon>Eukaryota</taxon>
        <taxon>Sar</taxon>
        <taxon>Alveolata</taxon>
        <taxon>Ciliophora</taxon>
        <taxon>Intramacronucleata</taxon>
        <taxon>Oligohymenophorea</taxon>
        <taxon>Peniculida</taxon>
        <taxon>Parameciidae</taxon>
        <taxon>Paramecium</taxon>
    </lineage>
</organism>
<name>A0A8S1PG84_9CILI</name>
<comment type="catalytic activity">
    <reaction evidence="9">
        <text>L-cysteinyl-[protein] + hexadecanoyl-CoA = S-hexadecanoyl-L-cysteinyl-[protein] + CoA</text>
        <dbReference type="Rhea" id="RHEA:36683"/>
        <dbReference type="Rhea" id="RHEA-COMP:10131"/>
        <dbReference type="Rhea" id="RHEA-COMP:11032"/>
        <dbReference type="ChEBI" id="CHEBI:29950"/>
        <dbReference type="ChEBI" id="CHEBI:57287"/>
        <dbReference type="ChEBI" id="CHEBI:57379"/>
        <dbReference type="ChEBI" id="CHEBI:74151"/>
        <dbReference type="EC" id="2.3.1.225"/>
    </reaction>
</comment>
<evidence type="ECO:0000313" key="11">
    <source>
        <dbReference type="EMBL" id="CAD8101438.1"/>
    </source>
</evidence>
<dbReference type="GO" id="GO:0019706">
    <property type="term" value="F:protein-cysteine S-palmitoyltransferase activity"/>
    <property type="evidence" value="ECO:0007669"/>
    <property type="project" value="UniProtKB-EC"/>
</dbReference>
<comment type="similarity">
    <text evidence="7">Belongs to the DHHC palmitoyltransferase family. PFA5 subfamily.</text>
</comment>
<comment type="caution">
    <text evidence="11">The sequence shown here is derived from an EMBL/GenBank/DDBJ whole genome shotgun (WGS) entry which is preliminary data.</text>
</comment>
<reference evidence="11" key="1">
    <citation type="submission" date="2021-01" db="EMBL/GenBank/DDBJ databases">
        <authorList>
            <consortium name="Genoscope - CEA"/>
            <person name="William W."/>
        </authorList>
    </citation>
    <scope>NUCLEOTIDE SEQUENCE</scope>
</reference>
<feature type="transmembrane region" description="Helical" evidence="9">
    <location>
        <begin position="279"/>
        <end position="297"/>
    </location>
</feature>
<keyword evidence="2 9" id="KW-0808">Transferase</keyword>
<evidence type="ECO:0000313" key="12">
    <source>
        <dbReference type="Proteomes" id="UP000692954"/>
    </source>
</evidence>
<dbReference type="OrthoDB" id="331948at2759"/>
<dbReference type="GO" id="GO:0005783">
    <property type="term" value="C:endoplasmic reticulum"/>
    <property type="evidence" value="ECO:0007669"/>
    <property type="project" value="TreeGrafter"/>
</dbReference>
<evidence type="ECO:0000256" key="7">
    <source>
        <dbReference type="ARBA" id="ARBA00038298"/>
    </source>
</evidence>
<feature type="repeat" description="ANK" evidence="8">
    <location>
        <begin position="202"/>
        <end position="234"/>
    </location>
</feature>
<keyword evidence="12" id="KW-1185">Reference proteome</keyword>
<dbReference type="InterPro" id="IPR039859">
    <property type="entry name" value="PFA4/ZDH16/20/ERF2-like"/>
</dbReference>
<evidence type="ECO:0000256" key="5">
    <source>
        <dbReference type="ARBA" id="ARBA00023136"/>
    </source>
</evidence>
<evidence type="ECO:0000256" key="2">
    <source>
        <dbReference type="ARBA" id="ARBA00022679"/>
    </source>
</evidence>
<evidence type="ECO:0000256" key="8">
    <source>
        <dbReference type="PROSITE-ProRule" id="PRU00023"/>
    </source>
</evidence>
<proteinExistence type="inferred from homology"/>
<dbReference type="PANTHER" id="PTHR22883">
    <property type="entry name" value="ZINC FINGER DHHC DOMAIN CONTAINING PROTEIN"/>
    <property type="match status" value="1"/>
</dbReference>
<dbReference type="GO" id="GO:0016020">
    <property type="term" value="C:membrane"/>
    <property type="evidence" value="ECO:0007669"/>
    <property type="project" value="UniProtKB-SubCell"/>
</dbReference>
<keyword evidence="5 9" id="KW-0472">Membrane</keyword>
<dbReference type="PROSITE" id="PS50088">
    <property type="entry name" value="ANK_REPEAT"/>
    <property type="match status" value="1"/>
</dbReference>
<evidence type="ECO:0000256" key="6">
    <source>
        <dbReference type="ARBA" id="ARBA00023315"/>
    </source>
</evidence>
<feature type="transmembrane region" description="Helical" evidence="9">
    <location>
        <begin position="397"/>
        <end position="420"/>
    </location>
</feature>
<evidence type="ECO:0000256" key="3">
    <source>
        <dbReference type="ARBA" id="ARBA00022692"/>
    </source>
</evidence>
<dbReference type="AlphaFoldDB" id="A0A8S1PG84"/>
<dbReference type="InterPro" id="IPR002110">
    <property type="entry name" value="Ankyrin_rpt"/>
</dbReference>
<feature type="domain" description="Palmitoyltransferase DHHC" evidence="10">
    <location>
        <begin position="353"/>
        <end position="470"/>
    </location>
</feature>
<feature type="transmembrane region" description="Helical" evidence="9">
    <location>
        <begin position="432"/>
        <end position="454"/>
    </location>
</feature>
<evidence type="ECO:0000256" key="1">
    <source>
        <dbReference type="ARBA" id="ARBA00004141"/>
    </source>
</evidence>
<dbReference type="GO" id="GO:0006612">
    <property type="term" value="P:protein targeting to membrane"/>
    <property type="evidence" value="ECO:0007669"/>
    <property type="project" value="TreeGrafter"/>
</dbReference>
<keyword evidence="6 9" id="KW-0012">Acyltransferase</keyword>
<dbReference type="SMART" id="SM00248">
    <property type="entry name" value="ANK"/>
    <property type="match status" value="4"/>
</dbReference>
<evidence type="ECO:0000256" key="9">
    <source>
        <dbReference type="RuleBase" id="RU079119"/>
    </source>
</evidence>